<name>W9YYX8_9EURO</name>
<dbReference type="GO" id="GO:0008270">
    <property type="term" value="F:zinc ion binding"/>
    <property type="evidence" value="ECO:0007669"/>
    <property type="project" value="InterPro"/>
</dbReference>
<dbReference type="EMBL" id="AMGY01000003">
    <property type="protein sequence ID" value="EXJ87499.1"/>
    <property type="molecule type" value="Genomic_DNA"/>
</dbReference>
<sequence>MESSTTMTTEHSSSLKRPRSPTEHNSLPAAKIPRTAANHLQINYLARQHKETIPLVTVNDKLPEIARLLSEYDGVIQRHESMAGNLGACPLGPILLKRFERLFDGPPKVLKSHAKDSNVSWLDVVEFAQNNPKQFNLERTRNGIRVCQFYTKQCRVEISEEDFVLIASGMPQKLIPPQPILEDEEKELGVMDLLDRNLGQVIQLADQVSGRARQLIHKMKNRRSAILSRREHEAESVRRGALGADGSPVSPAETNGVPAGKPVRSIEVSQSPPVGFTAVNFRQAAPGDTEPRPFLGTSDGVKHQGEDMYNASNANITIINGKSVKDASPSVRAEMMKKFLTPGERDVGLNEDAVRRSSVGTARTNAMQAASTERARSHSVEDLSGGTPGSKNPPSVAIPNTPASLLPHMKPSPFERDDGGPFKAEMVRRMDSMWKGERIIPPCDRCRRLHMDCLKNLTACMGCTKKHAKCSWKEIKAHELQLAARSSSPERDVATAVPGPDTGNAPPVSADATFDVSQQSDQSAGPAGIARTSLTLARESGDGFTERGAKELEVSKPSEPAQLYTTSARFDVRPPPLAQQLQDAAEGRMTGGPNPVTSPRSAGEKRYEEDDDEGDRLQALAARVYRTASQSGHRPS</sequence>
<feature type="compositionally biased region" description="Basic and acidic residues" evidence="4">
    <location>
        <begin position="228"/>
        <end position="238"/>
    </location>
</feature>
<feature type="compositionally biased region" description="Low complexity" evidence="4">
    <location>
        <begin position="1"/>
        <end position="12"/>
    </location>
</feature>
<dbReference type="STRING" id="1182542.W9YYX8"/>
<keyword evidence="1" id="KW-0805">Transcription regulation</keyword>
<accession>W9YYX8</accession>
<keyword evidence="2" id="KW-0804">Transcription</keyword>
<evidence type="ECO:0000256" key="4">
    <source>
        <dbReference type="SAM" id="MobiDB-lite"/>
    </source>
</evidence>
<evidence type="ECO:0008006" key="7">
    <source>
        <dbReference type="Google" id="ProtNLM"/>
    </source>
</evidence>
<dbReference type="GO" id="GO:0000981">
    <property type="term" value="F:DNA-binding transcription factor activity, RNA polymerase II-specific"/>
    <property type="evidence" value="ECO:0007669"/>
    <property type="project" value="InterPro"/>
</dbReference>
<dbReference type="HOGENOM" id="CLU_021917_0_0_1"/>
<dbReference type="Proteomes" id="UP000019478">
    <property type="component" value="Unassembled WGS sequence"/>
</dbReference>
<feature type="compositionally biased region" description="Polar residues" evidence="4">
    <location>
        <begin position="358"/>
        <end position="371"/>
    </location>
</feature>
<evidence type="ECO:0000256" key="1">
    <source>
        <dbReference type="ARBA" id="ARBA00023015"/>
    </source>
</evidence>
<gene>
    <name evidence="5" type="ORF">A1O3_04459</name>
</gene>
<evidence type="ECO:0000256" key="2">
    <source>
        <dbReference type="ARBA" id="ARBA00023163"/>
    </source>
</evidence>
<dbReference type="CDD" id="cd00067">
    <property type="entry name" value="GAL4"/>
    <property type="match status" value="1"/>
</dbReference>
<evidence type="ECO:0000256" key="3">
    <source>
        <dbReference type="ARBA" id="ARBA00023242"/>
    </source>
</evidence>
<keyword evidence="6" id="KW-1185">Reference proteome</keyword>
<dbReference type="RefSeq" id="XP_007732778.1">
    <property type="nucleotide sequence ID" value="XM_007734588.1"/>
</dbReference>
<dbReference type="OrthoDB" id="5422841at2759"/>
<proteinExistence type="predicted"/>
<reference evidence="5 6" key="1">
    <citation type="submission" date="2013-03" db="EMBL/GenBank/DDBJ databases">
        <title>The Genome Sequence of Capronia epimyces CBS 606.96.</title>
        <authorList>
            <consortium name="The Broad Institute Genomics Platform"/>
            <person name="Cuomo C."/>
            <person name="de Hoog S."/>
            <person name="Gorbushina A."/>
            <person name="Walker B."/>
            <person name="Young S.K."/>
            <person name="Zeng Q."/>
            <person name="Gargeya S."/>
            <person name="Fitzgerald M."/>
            <person name="Haas B."/>
            <person name="Abouelleil A."/>
            <person name="Allen A.W."/>
            <person name="Alvarado L."/>
            <person name="Arachchi H.M."/>
            <person name="Berlin A.M."/>
            <person name="Chapman S.B."/>
            <person name="Gainer-Dewar J."/>
            <person name="Goldberg J."/>
            <person name="Griggs A."/>
            <person name="Gujja S."/>
            <person name="Hansen M."/>
            <person name="Howarth C."/>
            <person name="Imamovic A."/>
            <person name="Ireland A."/>
            <person name="Larimer J."/>
            <person name="McCowan C."/>
            <person name="Murphy C."/>
            <person name="Pearson M."/>
            <person name="Poon T.W."/>
            <person name="Priest M."/>
            <person name="Roberts A."/>
            <person name="Saif S."/>
            <person name="Shea T."/>
            <person name="Sisk P."/>
            <person name="Sykes S."/>
            <person name="Wortman J."/>
            <person name="Nusbaum C."/>
            <person name="Birren B."/>
        </authorList>
    </citation>
    <scope>NUCLEOTIDE SEQUENCE [LARGE SCALE GENOMIC DNA]</scope>
    <source>
        <strain evidence="5 6">CBS 606.96</strain>
    </source>
</reference>
<dbReference type="eggNOG" id="ENOG502SIM3">
    <property type="taxonomic scope" value="Eukaryota"/>
</dbReference>
<keyword evidence="3" id="KW-0539">Nucleus</keyword>
<feature type="region of interest" description="Disordered" evidence="4">
    <location>
        <begin position="483"/>
        <end position="616"/>
    </location>
</feature>
<evidence type="ECO:0000313" key="6">
    <source>
        <dbReference type="Proteomes" id="UP000019478"/>
    </source>
</evidence>
<organism evidence="5 6">
    <name type="scientific">Capronia epimyces CBS 606.96</name>
    <dbReference type="NCBI Taxonomy" id="1182542"/>
    <lineage>
        <taxon>Eukaryota</taxon>
        <taxon>Fungi</taxon>
        <taxon>Dikarya</taxon>
        <taxon>Ascomycota</taxon>
        <taxon>Pezizomycotina</taxon>
        <taxon>Eurotiomycetes</taxon>
        <taxon>Chaetothyriomycetidae</taxon>
        <taxon>Chaetothyriales</taxon>
        <taxon>Herpotrichiellaceae</taxon>
        <taxon>Capronia</taxon>
    </lineage>
</organism>
<dbReference type="AlphaFoldDB" id="W9YYX8"/>
<dbReference type="GeneID" id="19168578"/>
<dbReference type="InterPro" id="IPR001138">
    <property type="entry name" value="Zn2Cys6_DnaBD"/>
</dbReference>
<feature type="region of interest" description="Disordered" evidence="4">
    <location>
        <begin position="223"/>
        <end position="261"/>
    </location>
</feature>
<feature type="region of interest" description="Disordered" evidence="4">
    <location>
        <begin position="1"/>
        <end position="32"/>
    </location>
</feature>
<protein>
    <recommendedName>
        <fullName evidence="7">Zn(2)-C6 fungal-type domain-containing protein</fullName>
    </recommendedName>
</protein>
<evidence type="ECO:0000313" key="5">
    <source>
        <dbReference type="EMBL" id="EXJ87499.1"/>
    </source>
</evidence>
<comment type="caution">
    <text evidence="5">The sequence shown here is derived from an EMBL/GenBank/DDBJ whole genome shotgun (WGS) entry which is preliminary data.</text>
</comment>
<feature type="compositionally biased region" description="Basic and acidic residues" evidence="4">
    <location>
        <begin position="539"/>
        <end position="556"/>
    </location>
</feature>
<feature type="region of interest" description="Disordered" evidence="4">
    <location>
        <begin position="356"/>
        <end position="405"/>
    </location>
</feature>